<comment type="similarity">
    <text evidence="9">Belongs to the G-protein coupled receptor 1 family.</text>
</comment>
<feature type="domain" description="G-protein coupled receptors family 1 profile" evidence="11">
    <location>
        <begin position="37"/>
        <end position="302"/>
    </location>
</feature>
<keyword evidence="2" id="KW-1003">Cell membrane</keyword>
<comment type="subcellular location">
    <subcellularLocation>
        <location evidence="1">Cell membrane</location>
        <topology evidence="1">Multi-pass membrane protein</topology>
    </subcellularLocation>
</comment>
<organism evidence="12 13">
    <name type="scientific">Acanthocheilonema viteae</name>
    <name type="common">Filarial nematode worm</name>
    <name type="synonym">Dipetalonema viteae</name>
    <dbReference type="NCBI Taxonomy" id="6277"/>
    <lineage>
        <taxon>Eukaryota</taxon>
        <taxon>Metazoa</taxon>
        <taxon>Ecdysozoa</taxon>
        <taxon>Nematoda</taxon>
        <taxon>Chromadorea</taxon>
        <taxon>Rhabditida</taxon>
        <taxon>Spirurina</taxon>
        <taxon>Spiruromorpha</taxon>
        <taxon>Filarioidea</taxon>
        <taxon>Onchocercidae</taxon>
        <taxon>Acanthocheilonema</taxon>
    </lineage>
</organism>
<reference evidence="12 13" key="1">
    <citation type="submission" date="2018-08" db="EMBL/GenBank/DDBJ databases">
        <authorList>
            <person name="Laetsch R D."/>
            <person name="Stevens L."/>
            <person name="Kumar S."/>
            <person name="Blaxter L. M."/>
        </authorList>
    </citation>
    <scope>NUCLEOTIDE SEQUENCE [LARGE SCALE GENOMIC DNA]</scope>
</reference>
<dbReference type="GO" id="GO:0043005">
    <property type="term" value="C:neuron projection"/>
    <property type="evidence" value="ECO:0007669"/>
    <property type="project" value="TreeGrafter"/>
</dbReference>
<keyword evidence="4 10" id="KW-1133">Transmembrane helix</keyword>
<evidence type="ECO:0000256" key="3">
    <source>
        <dbReference type="ARBA" id="ARBA00022692"/>
    </source>
</evidence>
<feature type="transmembrane region" description="Helical" evidence="10">
    <location>
        <begin position="135"/>
        <end position="156"/>
    </location>
</feature>
<evidence type="ECO:0000256" key="10">
    <source>
        <dbReference type="SAM" id="Phobius"/>
    </source>
</evidence>
<dbReference type="GO" id="GO:0042277">
    <property type="term" value="F:peptide binding"/>
    <property type="evidence" value="ECO:0007669"/>
    <property type="project" value="TreeGrafter"/>
</dbReference>
<dbReference type="SMR" id="A0A498SPM6"/>
<dbReference type="PANTHER" id="PTHR24229:SF100">
    <property type="entry name" value="G-PROTEIN COUPLED RECEPTORS FAMILY 1 PROFILE DOMAIN-CONTAINING PROTEIN"/>
    <property type="match status" value="1"/>
</dbReference>
<evidence type="ECO:0000256" key="4">
    <source>
        <dbReference type="ARBA" id="ARBA00022989"/>
    </source>
</evidence>
<dbReference type="InterPro" id="IPR017452">
    <property type="entry name" value="GPCR_Rhodpsn_7TM"/>
</dbReference>
<evidence type="ECO:0000259" key="11">
    <source>
        <dbReference type="PROSITE" id="PS50262"/>
    </source>
</evidence>
<dbReference type="Gene3D" id="1.20.1070.10">
    <property type="entry name" value="Rhodopsin 7-helix transmembrane proteins"/>
    <property type="match status" value="1"/>
</dbReference>
<dbReference type="GO" id="GO:0004930">
    <property type="term" value="F:G protein-coupled receptor activity"/>
    <property type="evidence" value="ECO:0007669"/>
    <property type="project" value="UniProtKB-KW"/>
</dbReference>
<dbReference type="PROSITE" id="PS00237">
    <property type="entry name" value="G_PROTEIN_RECEP_F1_1"/>
    <property type="match status" value="1"/>
</dbReference>
<dbReference type="Pfam" id="PF00001">
    <property type="entry name" value="7tm_1"/>
    <property type="match status" value="1"/>
</dbReference>
<sequence>MNATKLLDNDSITNVEKTGTDLYLFILPIIVIFGLCGNIVSLVTIFHSRLREVSANLYLIVLTTADSVFLLGLLLILFKLDFITYHFCVAIEYILSTSSYISSWSVAALTIERYLAITYPLKHATYGHLDRWKMILFWIPIPFAFNLIQFISLIPYNDKSDPQYPNIRKCVPRDGSFQIVIEAADVILCYVVPCLCVVLLNLLVAKKVKRGFTDDPNRSSSNSNSSRRRHGSAMILFVVPVVYMLLNTPFYLLRITDTIALYVFQSYKFSIIGGLNGTLTIFLYNTAHYLYYINFACDVIVYAFSSSNFRKTAVIAWRQIVFSHGEKIQKVTSQRYHNVSCRLSKLTGENISIMQLQ</sequence>
<dbReference type="SUPFAM" id="SSF81321">
    <property type="entry name" value="Family A G protein-coupled receptor-like"/>
    <property type="match status" value="1"/>
</dbReference>
<evidence type="ECO:0000256" key="7">
    <source>
        <dbReference type="ARBA" id="ARBA00023170"/>
    </source>
</evidence>
<evidence type="ECO:0000256" key="2">
    <source>
        <dbReference type="ARBA" id="ARBA00022475"/>
    </source>
</evidence>
<dbReference type="OrthoDB" id="9990906at2759"/>
<evidence type="ECO:0000256" key="1">
    <source>
        <dbReference type="ARBA" id="ARBA00004651"/>
    </source>
</evidence>
<keyword evidence="3 9" id="KW-0812">Transmembrane</keyword>
<keyword evidence="7 9" id="KW-0675">Receptor</keyword>
<dbReference type="EMBL" id="UPTC01001443">
    <property type="protein sequence ID" value="VBB31906.1"/>
    <property type="molecule type" value="Genomic_DNA"/>
</dbReference>
<proteinExistence type="inferred from homology"/>
<feature type="transmembrane region" description="Helical" evidence="10">
    <location>
        <begin position="176"/>
        <end position="204"/>
    </location>
</feature>
<dbReference type="PANTHER" id="PTHR24229">
    <property type="entry name" value="NEUROPEPTIDES RECEPTOR"/>
    <property type="match status" value="1"/>
</dbReference>
<feature type="transmembrane region" description="Helical" evidence="10">
    <location>
        <begin position="22"/>
        <end position="45"/>
    </location>
</feature>
<dbReference type="InterPro" id="IPR000276">
    <property type="entry name" value="GPCR_Rhodpsn"/>
</dbReference>
<name>A0A498SPM6_ACAVI</name>
<accession>A0A498SPM6</accession>
<evidence type="ECO:0000256" key="5">
    <source>
        <dbReference type="ARBA" id="ARBA00023040"/>
    </source>
</evidence>
<evidence type="ECO:0000313" key="13">
    <source>
        <dbReference type="Proteomes" id="UP000276991"/>
    </source>
</evidence>
<dbReference type="GO" id="GO:0005886">
    <property type="term" value="C:plasma membrane"/>
    <property type="evidence" value="ECO:0007669"/>
    <property type="project" value="UniProtKB-SubCell"/>
</dbReference>
<keyword evidence="5 9" id="KW-0297">G-protein coupled receptor</keyword>
<feature type="transmembrane region" description="Helical" evidence="10">
    <location>
        <begin position="57"/>
        <end position="78"/>
    </location>
</feature>
<keyword evidence="13" id="KW-1185">Reference proteome</keyword>
<feature type="transmembrane region" description="Helical" evidence="10">
    <location>
        <begin position="259"/>
        <end position="284"/>
    </location>
</feature>
<dbReference type="PRINTS" id="PR00237">
    <property type="entry name" value="GPCRRHODOPSN"/>
</dbReference>
<keyword evidence="6 10" id="KW-0472">Membrane</keyword>
<evidence type="ECO:0000313" key="12">
    <source>
        <dbReference type="EMBL" id="VBB31906.1"/>
    </source>
</evidence>
<evidence type="ECO:0000256" key="9">
    <source>
        <dbReference type="RuleBase" id="RU000688"/>
    </source>
</evidence>
<dbReference type="AlphaFoldDB" id="A0A498SPM6"/>
<keyword evidence="8 9" id="KW-0807">Transducer</keyword>
<gene>
    <name evidence="12" type="ORF">NAV_LOCUS6697</name>
</gene>
<dbReference type="STRING" id="6277.A0A498SPM6"/>
<evidence type="ECO:0000256" key="8">
    <source>
        <dbReference type="ARBA" id="ARBA00023224"/>
    </source>
</evidence>
<protein>
    <recommendedName>
        <fullName evidence="11">G-protein coupled receptors family 1 profile domain-containing protein</fullName>
    </recommendedName>
</protein>
<dbReference type="PROSITE" id="PS50262">
    <property type="entry name" value="G_PROTEIN_RECEP_F1_2"/>
    <property type="match status" value="1"/>
</dbReference>
<feature type="transmembrane region" description="Helical" evidence="10">
    <location>
        <begin position="90"/>
        <end position="115"/>
    </location>
</feature>
<dbReference type="Proteomes" id="UP000276991">
    <property type="component" value="Unassembled WGS sequence"/>
</dbReference>
<evidence type="ECO:0000256" key="6">
    <source>
        <dbReference type="ARBA" id="ARBA00023136"/>
    </source>
</evidence>
<feature type="transmembrane region" description="Helical" evidence="10">
    <location>
        <begin position="233"/>
        <end position="253"/>
    </location>
</feature>